<keyword evidence="4" id="KW-0067">ATP-binding</keyword>
<dbReference type="EMBL" id="PDCP01000094">
    <property type="protein sequence ID" value="PEG33762.1"/>
    <property type="molecule type" value="Genomic_DNA"/>
</dbReference>
<dbReference type="RefSeq" id="WP_097944068.1">
    <property type="nucleotide sequence ID" value="NZ_BLKS01000001.1"/>
</dbReference>
<dbReference type="AlphaFoldDB" id="A0A2A7MPP4"/>
<keyword evidence="1" id="KW-0547">Nucleotide-binding</keyword>
<dbReference type="SUPFAM" id="SSF52540">
    <property type="entry name" value="P-loop containing nucleoside triphosphate hydrolases"/>
    <property type="match status" value="1"/>
</dbReference>
<evidence type="ECO:0000256" key="5">
    <source>
        <dbReference type="ARBA" id="ARBA00023118"/>
    </source>
</evidence>
<dbReference type="Gene3D" id="3.40.50.300">
    <property type="entry name" value="P-loop containing nucleotide triphosphate hydrolases"/>
    <property type="match status" value="2"/>
</dbReference>
<organism evidence="7 8">
    <name type="scientific">Mycolicibacterium agri</name>
    <name type="common">Mycobacterium agri</name>
    <dbReference type="NCBI Taxonomy" id="36811"/>
    <lineage>
        <taxon>Bacteria</taxon>
        <taxon>Bacillati</taxon>
        <taxon>Actinomycetota</taxon>
        <taxon>Actinomycetes</taxon>
        <taxon>Mycobacteriales</taxon>
        <taxon>Mycobacteriaceae</taxon>
        <taxon>Mycolicibacterium</taxon>
    </lineage>
</organism>
<gene>
    <name evidence="7" type="primary">cas3u</name>
    <name evidence="7" type="ORF">CQY20_29105</name>
</gene>
<dbReference type="GO" id="GO:0016787">
    <property type="term" value="F:hydrolase activity"/>
    <property type="evidence" value="ECO:0007669"/>
    <property type="project" value="UniProtKB-KW"/>
</dbReference>
<evidence type="ECO:0000313" key="7">
    <source>
        <dbReference type="EMBL" id="PEG33762.1"/>
    </source>
</evidence>
<evidence type="ECO:0000256" key="4">
    <source>
        <dbReference type="ARBA" id="ARBA00022840"/>
    </source>
</evidence>
<proteinExistence type="predicted"/>
<dbReference type="Proteomes" id="UP000220914">
    <property type="component" value="Unassembled WGS sequence"/>
</dbReference>
<keyword evidence="7" id="KW-0255">Endonuclease</keyword>
<dbReference type="InterPro" id="IPR054712">
    <property type="entry name" value="Cas3-like_dom"/>
</dbReference>
<dbReference type="InterPro" id="IPR027417">
    <property type="entry name" value="P-loop_NTPase"/>
</dbReference>
<evidence type="ECO:0000256" key="2">
    <source>
        <dbReference type="ARBA" id="ARBA00022801"/>
    </source>
</evidence>
<protein>
    <submittedName>
        <fullName evidence="7">Type I-U CRISPR-associated helicase/endonuclease Cas3</fullName>
    </submittedName>
</protein>
<dbReference type="Pfam" id="PF22590">
    <property type="entry name" value="Cas3-like_C_2"/>
    <property type="match status" value="1"/>
</dbReference>
<dbReference type="OrthoDB" id="9810236at2"/>
<dbReference type="GO" id="GO:0004519">
    <property type="term" value="F:endonuclease activity"/>
    <property type="evidence" value="ECO:0007669"/>
    <property type="project" value="UniProtKB-KW"/>
</dbReference>
<evidence type="ECO:0000256" key="3">
    <source>
        <dbReference type="ARBA" id="ARBA00022806"/>
    </source>
</evidence>
<keyword evidence="7" id="KW-0540">Nuclease</keyword>
<dbReference type="InterPro" id="IPR006483">
    <property type="entry name" value="CRISPR-assoc_Cas3_HD"/>
</dbReference>
<dbReference type="GO" id="GO:0051607">
    <property type="term" value="P:defense response to virus"/>
    <property type="evidence" value="ECO:0007669"/>
    <property type="project" value="UniProtKB-KW"/>
</dbReference>
<keyword evidence="8" id="KW-1185">Reference proteome</keyword>
<dbReference type="NCBIfam" id="TIGR02621">
    <property type="entry name" value="cas3_GSU0051"/>
    <property type="match status" value="1"/>
</dbReference>
<dbReference type="PROSITE" id="PS51643">
    <property type="entry name" value="HD_CAS3"/>
    <property type="match status" value="1"/>
</dbReference>
<dbReference type="GO" id="GO:0005524">
    <property type="term" value="F:ATP binding"/>
    <property type="evidence" value="ECO:0007669"/>
    <property type="project" value="UniProtKB-KW"/>
</dbReference>
<accession>A0A2A7MPP4</accession>
<sequence length="891" mass="97899">MTELNVEDFDSFFTAIHGYPPFAWQSRLCRMIAETGEWPESIVAPTGAGKSNVVDVHAFVNALYGCNNGPRVPRRLAVVVNRRTIVDAHEQRALDLRASLRMPQSDVVAQVAEGLRRVRHDSAPSEDVLALATLRGGLLPDRSWVDDPTSCMIICATPDMWGSRLLFGGYGSSPHAHPREAGLLAFDSVMVLDEAHLNKQLLITARRVRELIQRNPAPAPALQIVETTATPTSDIGRRSVGVDDADLASDAELAQRLRRPKPVTYQPTDLWPDKRPSDKYINEISDTVVRMWKNTPEGTVGCIVNTVSTAIRVADNLRKRLAGEAARNHVLTWVGPMRPMDLTAQIAAHPDAFRPTGDPTVGIIVATQTIEVGVDIDFASLVTELAPGPALAQRAGRVNRLGSRESGSIIVIGPHSAPTRSGPYDADELEQALEWLVRRATDPAGLAPSAITLDPAPVAKDKRLVYARLEAGDVEALSTTSEDLAAPQERSLWLRDDLEPDNQDCGVVLRAQLPEHDLDSLALLQVTPPAAREIFPVPVHRARDICRTLGKAEAPYSRAFVWRNGIISRIGVDTGEGPRPGDVLILDSIHPIVLEHTIVDYGDGTEEQHTTWGGIENDNEVEVLWRSRNEDLFLQIDDIVANDADAANIVQQLVNDTLDRSDQVIVGRPFEDDEEHTVPWVVLKPARLVVDDEEARQMWDGTSAVELDVHAAAVARRARALATHLSLTEYEVSTLELAGHHHDDGKRDRRFQTILGGKPNTTFLAKSGGKSSRQPQLNKTRAALPPGWRHEQLSVVLAEHTLKDLRRGQRELVLRLIGTSHGRGRLAFPHNATHLLDPADRSGESAAIELFDRGAWETLIEDTHRKIGPWACAYYEALLRAADCTVSKEGS</sequence>
<reference evidence="7 8" key="1">
    <citation type="submission" date="2017-10" db="EMBL/GenBank/DDBJ databases">
        <title>The new phylogeny of genus Mycobacterium.</title>
        <authorList>
            <person name="Tortoli E."/>
            <person name="Trovato A."/>
            <person name="Cirillo D.M."/>
        </authorList>
    </citation>
    <scope>NUCLEOTIDE SEQUENCE [LARGE SCALE GENOMIC DNA]</scope>
    <source>
        <strain evidence="7 8">CCUG37673</strain>
    </source>
</reference>
<evidence type="ECO:0000256" key="1">
    <source>
        <dbReference type="ARBA" id="ARBA00022741"/>
    </source>
</evidence>
<keyword evidence="3" id="KW-0347">Helicase</keyword>
<comment type="caution">
    <text evidence="7">The sequence shown here is derived from an EMBL/GenBank/DDBJ whole genome shotgun (WGS) entry which is preliminary data.</text>
</comment>
<name>A0A2A7MPP4_MYCAG</name>
<feature type="domain" description="HD Cas3-type" evidence="6">
    <location>
        <begin position="700"/>
        <end position="887"/>
    </location>
</feature>
<evidence type="ECO:0000313" key="8">
    <source>
        <dbReference type="Proteomes" id="UP000220914"/>
    </source>
</evidence>
<keyword evidence="5" id="KW-0051">Antiviral defense</keyword>
<keyword evidence="2" id="KW-0378">Hydrolase</keyword>
<dbReference type="GO" id="GO:0004386">
    <property type="term" value="F:helicase activity"/>
    <property type="evidence" value="ECO:0007669"/>
    <property type="project" value="UniProtKB-KW"/>
</dbReference>
<evidence type="ECO:0000259" key="6">
    <source>
        <dbReference type="PROSITE" id="PS51643"/>
    </source>
</evidence>
<dbReference type="InterPro" id="IPR013444">
    <property type="entry name" value="Helicase_Cas3_CRISPR-ass_Anaes"/>
</dbReference>